<proteinExistence type="predicted"/>
<keyword evidence="6" id="KW-0012">Acyltransferase</keyword>
<dbReference type="Proteomes" id="UP000030428">
    <property type="component" value="Unassembled WGS sequence"/>
</dbReference>
<evidence type="ECO:0000256" key="3">
    <source>
        <dbReference type="ARBA" id="ARBA00023136"/>
    </source>
</evidence>
<dbReference type="Pfam" id="PF01553">
    <property type="entry name" value="Acyltransferase"/>
    <property type="match status" value="1"/>
</dbReference>
<dbReference type="Gene3D" id="3.40.50.12780">
    <property type="entry name" value="N-terminal domain of ligase-like"/>
    <property type="match status" value="1"/>
</dbReference>
<keyword evidence="6" id="KW-0808">Transferase</keyword>
<dbReference type="CDD" id="cd07989">
    <property type="entry name" value="LPLAT_AGPAT-like"/>
    <property type="match status" value="1"/>
</dbReference>
<evidence type="ECO:0000313" key="6">
    <source>
        <dbReference type="EMBL" id="KHD04695.1"/>
    </source>
</evidence>
<dbReference type="InterPro" id="IPR002123">
    <property type="entry name" value="Plipid/glycerol_acylTrfase"/>
</dbReference>
<dbReference type="SUPFAM" id="SSF69593">
    <property type="entry name" value="Glycerol-3-phosphate (1)-acyltransferase"/>
    <property type="match status" value="1"/>
</dbReference>
<dbReference type="SUPFAM" id="SSF103473">
    <property type="entry name" value="MFS general substrate transporter"/>
    <property type="match status" value="1"/>
</dbReference>
<dbReference type="InterPro" id="IPR020845">
    <property type="entry name" value="AMP-binding_CS"/>
</dbReference>
<comment type="caution">
    <text evidence="6">The sequence shown here is derived from an EMBL/GenBank/DDBJ whole genome shotgun (WGS) entry which is preliminary data.</text>
</comment>
<dbReference type="Pfam" id="PF07690">
    <property type="entry name" value="MFS_1"/>
    <property type="match status" value="1"/>
</dbReference>
<dbReference type="Pfam" id="PF00501">
    <property type="entry name" value="AMP-binding"/>
    <property type="match status" value="1"/>
</dbReference>
<gene>
    <name evidence="6" type="ORF">PN36_11735</name>
</gene>
<dbReference type="PANTHER" id="PTHR43767:SF1">
    <property type="entry name" value="NONRIBOSOMAL PEPTIDE SYNTHASE PES1 (EUROFUNG)-RELATED"/>
    <property type="match status" value="1"/>
</dbReference>
<feature type="transmembrane region" description="Helical" evidence="4">
    <location>
        <begin position="183"/>
        <end position="204"/>
    </location>
</feature>
<reference evidence="6 7" key="1">
    <citation type="journal article" date="2016" name="Front. Microbiol.">
        <title>Single-Cell (Meta-)Genomics of a Dimorphic Candidatus Thiomargarita nelsonii Reveals Genomic Plasticity.</title>
        <authorList>
            <person name="Flood B.E."/>
            <person name="Fliss P."/>
            <person name="Jones D.S."/>
            <person name="Dick G.J."/>
            <person name="Jain S."/>
            <person name="Kaster A.K."/>
            <person name="Winkel M."/>
            <person name="Mussmann M."/>
            <person name="Bailey J."/>
        </authorList>
    </citation>
    <scope>NUCLEOTIDE SEQUENCE [LARGE SCALE GENOMIC DNA]</scope>
    <source>
        <strain evidence="6">Hydrate Ridge</strain>
    </source>
</reference>
<keyword evidence="7" id="KW-1185">Reference proteome</keyword>
<feature type="transmembrane region" description="Helical" evidence="4">
    <location>
        <begin position="396"/>
        <end position="412"/>
    </location>
</feature>
<keyword evidence="2 4" id="KW-1133">Transmembrane helix</keyword>
<dbReference type="Gene3D" id="1.20.1250.20">
    <property type="entry name" value="MFS general substrate transporter like domains"/>
    <property type="match status" value="1"/>
</dbReference>
<dbReference type="InterPro" id="IPR036259">
    <property type="entry name" value="MFS_trans_sf"/>
</dbReference>
<dbReference type="EMBL" id="JSZA02000036">
    <property type="protein sequence ID" value="KHD04695.1"/>
    <property type="molecule type" value="Genomic_DNA"/>
</dbReference>
<evidence type="ECO:0000313" key="7">
    <source>
        <dbReference type="Proteomes" id="UP000030428"/>
    </source>
</evidence>
<feature type="transmembrane region" description="Helical" evidence="4">
    <location>
        <begin position="305"/>
        <end position="323"/>
    </location>
</feature>
<protein>
    <submittedName>
        <fullName evidence="6">2-acyl-glycerophospho-ethanolamine acyltransferase</fullName>
    </submittedName>
</protein>
<organism evidence="6 7">
    <name type="scientific">Candidatus Thiomargarita nelsonii</name>
    <dbReference type="NCBI Taxonomy" id="1003181"/>
    <lineage>
        <taxon>Bacteria</taxon>
        <taxon>Pseudomonadati</taxon>
        <taxon>Pseudomonadota</taxon>
        <taxon>Gammaproteobacteria</taxon>
        <taxon>Thiotrichales</taxon>
        <taxon>Thiotrichaceae</taxon>
        <taxon>Thiomargarita</taxon>
    </lineage>
</organism>
<dbReference type="InterPro" id="IPR050237">
    <property type="entry name" value="ATP-dep_AMP-bd_enzyme"/>
</dbReference>
<dbReference type="SMART" id="SM00563">
    <property type="entry name" value="PlsC"/>
    <property type="match status" value="1"/>
</dbReference>
<dbReference type="PROSITE" id="PS00455">
    <property type="entry name" value="AMP_BINDING"/>
    <property type="match status" value="1"/>
</dbReference>
<feature type="transmembrane region" description="Helical" evidence="4">
    <location>
        <begin position="47"/>
        <end position="67"/>
    </location>
</feature>
<evidence type="ECO:0000256" key="1">
    <source>
        <dbReference type="ARBA" id="ARBA00022692"/>
    </source>
</evidence>
<dbReference type="InterPro" id="IPR042099">
    <property type="entry name" value="ANL_N_sf"/>
</dbReference>
<dbReference type="CDD" id="cd06173">
    <property type="entry name" value="MFS_MefA_like"/>
    <property type="match status" value="1"/>
</dbReference>
<dbReference type="InterPro" id="IPR011701">
    <property type="entry name" value="MFS"/>
</dbReference>
<evidence type="ECO:0000256" key="2">
    <source>
        <dbReference type="ARBA" id="ARBA00022989"/>
    </source>
</evidence>
<sequence length="1150" mass="126897">MEQSIWKHKGFIPYLVIVFFNAFTDLGHKIIIQNALFKFYEGTELRIYTAIIQAMILLPFIMTFTPAGFLSDKFAKNRVIVFAAFIALPITAMITWCYYTGAFWLAFWLTFILALQSAFYSPAKYGYIRELVGKNKLTPANSAVQSVTIIAILSGTLVYTLFFESLFSNHFENMGDILQSVKYVGFLLIGGTLIEALLALRLPLKRQTDTQLQFDFGKYLRMRSLRDNLKSAWTHQGIWLSIIGLSVFFAINQVLLATFGAHLKEVLGETDTRVANGIMMLAGIGIIFGAIFAGKVSKNHIETGIIPLGALGICISLIILPFVTNLLSLAILFTVYGFFGGLFIVPLNALIQYHAKEGEVGTILAANNFVQNNFMLAFLGMTVALAYVQFSNQTTFFLLATITLIGTLYTLIKLPQSFIRYIATGMLTRRYQVQVVGMKNIPSSGGVLLLGNHVSWLDWAMLQIASPRPIRFVIFRSFYEKWYLKWFLDLFGVIPIGRTGSKQALVQVRESLSQGEVVALFPEGHISHNGHLSIFRSGFERAVKDTQAVIVPFYLRGVWGSLYSYANRKYRYSTGKAGRRKITVGFGKPVSSNASASEVKQAVLETSIHTWQEYIETLEPLPISFLRTAKAQTSQVCVIEANTELTYGRLLAATLVFARKLKPLMSQQQNIGILLPASSGGVIANLAVLFNGKTVVNLNYTATISVVGLCMERADIKTVLTSKRFLSKLEGRGIDLSPLKEQANLVYLEDIKQAIPKSALFFALLQAKFLPTVILKALYFKNSANLEDTAAILFSSGSEGVPKGVQLTHTNIMGNLKQITAVLNPNDDDVILNALPIFHAFGLTVTTFLPLIEGIPMVCQPDPTDAKTIGRLVAQYEVSILLGTSTFLRIYTRSRKIHPLMFQSVRIVVAGAERLSTEVRHAFRDKFCKDIYEGYGATETTPVATVNIPDILLSYSGDVQIGNKIGTVGLPLPGTTLKIVEPETLEDLPIGEAGLILIGGTQIMKGYLNSPEKTESVIVEKDGVRWYKSGDKGKLDEDGFLTILDRYSRFAKLGGEMVSLGAVESKISQVIDNHEIEIIAVALPDQSKGEKLVLLLAGEVDLDALKSQIRGSGLNPLMMPKEYFCVAEIPKFGSGKADFAGAKKLALEKI</sequence>
<feature type="transmembrane region" description="Helical" evidence="4">
    <location>
        <begin position="329"/>
        <end position="351"/>
    </location>
</feature>
<dbReference type="GO" id="GO:0016878">
    <property type="term" value="F:acid-thiol ligase activity"/>
    <property type="evidence" value="ECO:0007669"/>
    <property type="project" value="UniProtKB-ARBA"/>
</dbReference>
<feature type="domain" description="Major facilitator superfamily (MFS) profile" evidence="5">
    <location>
        <begin position="14"/>
        <end position="418"/>
    </location>
</feature>
<dbReference type="InterPro" id="IPR000873">
    <property type="entry name" value="AMP-dep_synth/lig_dom"/>
</dbReference>
<dbReference type="InterPro" id="IPR020846">
    <property type="entry name" value="MFS_dom"/>
</dbReference>
<dbReference type="AlphaFoldDB" id="A0A0A6P1C0"/>
<dbReference type="GO" id="GO:0022857">
    <property type="term" value="F:transmembrane transporter activity"/>
    <property type="evidence" value="ECO:0007669"/>
    <property type="project" value="InterPro"/>
</dbReference>
<evidence type="ECO:0000256" key="4">
    <source>
        <dbReference type="SAM" id="Phobius"/>
    </source>
</evidence>
<feature type="transmembrane region" description="Helical" evidence="4">
    <location>
        <begin position="12"/>
        <end position="32"/>
    </location>
</feature>
<keyword evidence="1 4" id="KW-0812">Transmembrane</keyword>
<dbReference type="PANTHER" id="PTHR43767">
    <property type="entry name" value="LONG-CHAIN-FATTY-ACID--COA LIGASE"/>
    <property type="match status" value="1"/>
</dbReference>
<feature type="transmembrane region" description="Helical" evidence="4">
    <location>
        <begin position="238"/>
        <end position="262"/>
    </location>
</feature>
<feature type="transmembrane region" description="Helical" evidence="4">
    <location>
        <begin position="102"/>
        <end position="121"/>
    </location>
</feature>
<dbReference type="Gene3D" id="3.30.300.30">
    <property type="match status" value="1"/>
</dbReference>
<keyword evidence="3 4" id="KW-0472">Membrane</keyword>
<feature type="transmembrane region" description="Helical" evidence="4">
    <location>
        <begin position="142"/>
        <end position="163"/>
    </location>
</feature>
<accession>A0A0A6P1C0</accession>
<feature type="transmembrane region" description="Helical" evidence="4">
    <location>
        <begin position="372"/>
        <end position="390"/>
    </location>
</feature>
<dbReference type="InterPro" id="IPR045851">
    <property type="entry name" value="AMP-bd_C_sf"/>
</dbReference>
<feature type="transmembrane region" description="Helical" evidence="4">
    <location>
        <begin position="274"/>
        <end position="293"/>
    </location>
</feature>
<dbReference type="SUPFAM" id="SSF56801">
    <property type="entry name" value="Acetyl-CoA synthetase-like"/>
    <property type="match status" value="1"/>
</dbReference>
<dbReference type="GO" id="GO:0016746">
    <property type="term" value="F:acyltransferase activity"/>
    <property type="evidence" value="ECO:0007669"/>
    <property type="project" value="UniProtKB-KW"/>
</dbReference>
<dbReference type="NCBIfam" id="NF006386">
    <property type="entry name" value="PRK08633.1"/>
    <property type="match status" value="1"/>
</dbReference>
<name>A0A0A6P1C0_9GAMM</name>
<dbReference type="PROSITE" id="PS50850">
    <property type="entry name" value="MFS"/>
    <property type="match status" value="1"/>
</dbReference>
<feature type="transmembrane region" description="Helical" evidence="4">
    <location>
        <begin position="79"/>
        <end position="96"/>
    </location>
</feature>
<evidence type="ECO:0000259" key="5">
    <source>
        <dbReference type="PROSITE" id="PS50850"/>
    </source>
</evidence>